<comment type="similarity">
    <text evidence="1 4">Belongs to the short-chain dehydrogenases/reductases (SDR) family.</text>
</comment>
<dbReference type="PANTHER" id="PTHR43963:SF4">
    <property type="entry name" value="CARBONYL REDUCTASE (NADPH)"/>
    <property type="match status" value="1"/>
</dbReference>
<evidence type="ECO:0000313" key="6">
    <source>
        <dbReference type="Proteomes" id="UP001497472"/>
    </source>
</evidence>
<comment type="caution">
    <text evidence="5">The sequence shown here is derived from an EMBL/GenBank/DDBJ whole genome shotgun (WGS) entry which is preliminary data.</text>
</comment>
<dbReference type="GO" id="GO:0016491">
    <property type="term" value="F:oxidoreductase activity"/>
    <property type="evidence" value="ECO:0007669"/>
    <property type="project" value="UniProtKB-KW"/>
</dbReference>
<protein>
    <submittedName>
        <fullName evidence="5">Uncharacterized protein</fullName>
    </submittedName>
</protein>
<dbReference type="AlphaFoldDB" id="A0AAV1J292"/>
<dbReference type="InterPro" id="IPR036291">
    <property type="entry name" value="NAD(P)-bd_dom_sf"/>
</dbReference>
<evidence type="ECO:0000256" key="4">
    <source>
        <dbReference type="RuleBase" id="RU000363"/>
    </source>
</evidence>
<sequence length="249" mass="28085">MVSKVAVVTGSNQGIGFGIVKELCRRNVEIVYLTSRDEERGRKAVKSLENSGFYPKFHQLDVTDETSVEVFADFIKEKHGGVDILINNAGFLDPDFYKTTYEDAKKVIDVNFYGIVLMQKYFFPILRDSVEDGTLKEEDFIENSVIAYRVSKVAVSALTRVQQKQVGRGISINHLNPGFVRTNMTRGGGDMTVDEAGLTPAYLALDIDQSVKGKYFWFDKTEVDWADFTLNIVDTFEAFEKALDEVKNN</sequence>
<keyword evidence="6" id="KW-1185">Reference proteome</keyword>
<keyword evidence="2" id="KW-0521">NADP</keyword>
<accession>A0AAV1J292</accession>
<organism evidence="5 6">
    <name type="scientific">Leptosia nina</name>
    <dbReference type="NCBI Taxonomy" id="320188"/>
    <lineage>
        <taxon>Eukaryota</taxon>
        <taxon>Metazoa</taxon>
        <taxon>Ecdysozoa</taxon>
        <taxon>Arthropoda</taxon>
        <taxon>Hexapoda</taxon>
        <taxon>Insecta</taxon>
        <taxon>Pterygota</taxon>
        <taxon>Neoptera</taxon>
        <taxon>Endopterygota</taxon>
        <taxon>Lepidoptera</taxon>
        <taxon>Glossata</taxon>
        <taxon>Ditrysia</taxon>
        <taxon>Papilionoidea</taxon>
        <taxon>Pieridae</taxon>
        <taxon>Pierinae</taxon>
        <taxon>Leptosia</taxon>
    </lineage>
</organism>
<evidence type="ECO:0000256" key="2">
    <source>
        <dbReference type="ARBA" id="ARBA00022857"/>
    </source>
</evidence>
<dbReference type="PANTHER" id="PTHR43963">
    <property type="entry name" value="CARBONYL REDUCTASE 1-RELATED"/>
    <property type="match status" value="1"/>
</dbReference>
<evidence type="ECO:0000256" key="3">
    <source>
        <dbReference type="ARBA" id="ARBA00023002"/>
    </source>
</evidence>
<dbReference type="SUPFAM" id="SSF51735">
    <property type="entry name" value="NAD(P)-binding Rossmann-fold domains"/>
    <property type="match status" value="1"/>
</dbReference>
<dbReference type="PRINTS" id="PR00080">
    <property type="entry name" value="SDRFAMILY"/>
</dbReference>
<dbReference type="PRINTS" id="PR00081">
    <property type="entry name" value="GDHRDH"/>
</dbReference>
<dbReference type="Gene3D" id="3.40.50.720">
    <property type="entry name" value="NAD(P)-binding Rossmann-like Domain"/>
    <property type="match status" value="1"/>
</dbReference>
<dbReference type="Pfam" id="PF00106">
    <property type="entry name" value="adh_short"/>
    <property type="match status" value="1"/>
</dbReference>
<name>A0AAV1J292_9NEOP</name>
<evidence type="ECO:0000256" key="1">
    <source>
        <dbReference type="ARBA" id="ARBA00006484"/>
    </source>
</evidence>
<evidence type="ECO:0000313" key="5">
    <source>
        <dbReference type="EMBL" id="CAK1542983.1"/>
    </source>
</evidence>
<dbReference type="InterPro" id="IPR002347">
    <property type="entry name" value="SDR_fam"/>
</dbReference>
<proteinExistence type="inferred from homology"/>
<reference evidence="5 6" key="1">
    <citation type="submission" date="2023-11" db="EMBL/GenBank/DDBJ databases">
        <authorList>
            <person name="Okamura Y."/>
        </authorList>
    </citation>
    <scope>NUCLEOTIDE SEQUENCE [LARGE SCALE GENOMIC DNA]</scope>
</reference>
<keyword evidence="3" id="KW-0560">Oxidoreductase</keyword>
<dbReference type="Proteomes" id="UP001497472">
    <property type="component" value="Unassembled WGS sequence"/>
</dbReference>
<dbReference type="EMBL" id="CAVLEF010000004">
    <property type="protein sequence ID" value="CAK1542983.1"/>
    <property type="molecule type" value="Genomic_DNA"/>
</dbReference>
<gene>
    <name evidence="5" type="ORF">LNINA_LOCUS2825</name>
</gene>